<accession>A0A540VV32</accession>
<dbReference type="SUPFAM" id="SSF51556">
    <property type="entry name" value="Metallo-dependent hydrolases"/>
    <property type="match status" value="1"/>
</dbReference>
<evidence type="ECO:0000313" key="4">
    <source>
        <dbReference type="Proteomes" id="UP000315400"/>
    </source>
</evidence>
<proteinExistence type="predicted"/>
<name>A0A540VV32_9GAMM</name>
<feature type="domain" description="Amidohydrolase-related" evidence="2">
    <location>
        <begin position="91"/>
        <end position="296"/>
    </location>
</feature>
<keyword evidence="3" id="KW-0378">Hydrolase</keyword>
<comment type="caution">
    <text evidence="3">The sequence shown here is derived from an EMBL/GenBank/DDBJ whole genome shotgun (WGS) entry which is preliminary data.</text>
</comment>
<dbReference type="InterPro" id="IPR032465">
    <property type="entry name" value="ACMSD"/>
</dbReference>
<evidence type="ECO:0000256" key="1">
    <source>
        <dbReference type="ARBA" id="ARBA00023239"/>
    </source>
</evidence>
<organism evidence="3 4">
    <name type="scientific">Spiribacter salinus</name>
    <dbReference type="NCBI Taxonomy" id="1335746"/>
    <lineage>
        <taxon>Bacteria</taxon>
        <taxon>Pseudomonadati</taxon>
        <taxon>Pseudomonadota</taxon>
        <taxon>Gammaproteobacteria</taxon>
        <taxon>Chromatiales</taxon>
        <taxon>Ectothiorhodospiraceae</taxon>
        <taxon>Spiribacter</taxon>
    </lineage>
</organism>
<dbReference type="Pfam" id="PF04909">
    <property type="entry name" value="Amidohydro_2"/>
    <property type="match status" value="1"/>
</dbReference>
<protein>
    <submittedName>
        <fullName evidence="3">Amidohydrolase</fullName>
    </submittedName>
</protein>
<reference evidence="3 4" key="1">
    <citation type="submission" date="2019-06" db="EMBL/GenBank/DDBJ databases">
        <title>Metagenome assembled Genome of Spiribacter salinus SL48-SHIP from the microbial mat of Salt Lake 48 (Novosibirsk region, Russia).</title>
        <authorList>
            <person name="Shipova A."/>
            <person name="Rozanov A.S."/>
            <person name="Bryanskaya A.V."/>
            <person name="Peltek S.E."/>
        </authorList>
    </citation>
    <scope>NUCLEOTIDE SEQUENCE [LARGE SCALE GENOMIC DNA]</scope>
    <source>
        <strain evidence="3">SL48-SHIP-2</strain>
    </source>
</reference>
<dbReference type="InterPro" id="IPR006680">
    <property type="entry name" value="Amidohydro-rel"/>
</dbReference>
<dbReference type="EMBL" id="VIFK01000008">
    <property type="protein sequence ID" value="TQF00625.1"/>
    <property type="molecule type" value="Genomic_DNA"/>
</dbReference>
<dbReference type="PANTHER" id="PTHR21240">
    <property type="entry name" value="2-AMINO-3-CARBOXYLMUCONATE-6-SEMIALDEHYDE DECARBOXYLASE"/>
    <property type="match status" value="1"/>
</dbReference>
<dbReference type="PANTHER" id="PTHR21240:SF19">
    <property type="entry name" value="CATALYTIC_ HYDROLASE"/>
    <property type="match status" value="1"/>
</dbReference>
<dbReference type="Proteomes" id="UP000315400">
    <property type="component" value="Unassembled WGS sequence"/>
</dbReference>
<dbReference type="AlphaFoldDB" id="A0A540VV32"/>
<dbReference type="Gene3D" id="3.20.20.140">
    <property type="entry name" value="Metal-dependent hydrolases"/>
    <property type="match status" value="1"/>
</dbReference>
<keyword evidence="1" id="KW-0456">Lyase</keyword>
<dbReference type="GO" id="GO:0016787">
    <property type="term" value="F:hydrolase activity"/>
    <property type="evidence" value="ECO:0007669"/>
    <property type="project" value="UniProtKB-KW"/>
</dbReference>
<gene>
    <name evidence="3" type="ORF">FKY71_02555</name>
</gene>
<dbReference type="InterPro" id="IPR032466">
    <property type="entry name" value="Metal_Hydrolase"/>
</dbReference>
<sequence length="302" mass="34487">MAGQKGDYSRMTIISDAVDIVCNPFTAEELEKGQTGFDRKFQKQVRMSEEMRDGVAMPDYIAKMDRAGIGRSLLIAVRAGDMRMSGSAEIPYDQVAEYCRAYPDRFSGLAGIDPYRGMQGLRDLTYAVEELDFVGAHLYPHWFELAPDHPKYYPYYAKCCELDIPIMMQVGQNLVYNRQRALPSVGRPICLDRVAIDFPELKLIGIHIGVPWTDEMIAMAWKHENVFIGGDAYAPKYWPPQFVHYLNSYGQDKCLFGTDWPVIDPERAVNEIEDMALRPQAHAKLMRDNARRVFRLPESEPS</sequence>
<evidence type="ECO:0000259" key="2">
    <source>
        <dbReference type="Pfam" id="PF04909"/>
    </source>
</evidence>
<dbReference type="GO" id="GO:0016831">
    <property type="term" value="F:carboxy-lyase activity"/>
    <property type="evidence" value="ECO:0007669"/>
    <property type="project" value="InterPro"/>
</dbReference>
<evidence type="ECO:0000313" key="3">
    <source>
        <dbReference type="EMBL" id="TQF00625.1"/>
    </source>
</evidence>